<evidence type="ECO:0000313" key="8">
    <source>
        <dbReference type="Proteomes" id="UP000006178"/>
    </source>
</evidence>
<sequence length="317" mass="35168">MRDIDLENLLLKKDKKAIAKAITMAENGDEKVYEIIKNLYNKAGKAYVIGITGPPGVGKSTLTNEIAKFLLKDNYSVGILAVDPTSFFSGGAILGDRVRMSDIALNKNVYMRSMGTRGKLGGLAKTTRAAIHILDIVGMDYIIVETSGVGQSEIDIVKASDTNVMVLSPGMGDDIQAIKSGIMEIGDIFVVNKSDREGADKTAAEINFMLDLNDKSDWRPPVLEVSALYGKGCSTLLSKIKEHRYYLEKTGGLKERRLKNLRWEILEIVIDNFMKVLNEKISQENITELINAEYAGLANPYMIAEDIYKNLKEDFKW</sequence>
<keyword evidence="3" id="KW-0378">Hydrolase</keyword>
<dbReference type="RefSeq" id="WP_014759010.1">
    <property type="nucleotide sequence ID" value="NC_017992.1"/>
</dbReference>
<keyword evidence="5" id="KW-0143">Chaperone</keyword>
<dbReference type="InterPro" id="IPR052040">
    <property type="entry name" value="GTPase/Isobutyryl-CoA_mutase"/>
</dbReference>
<evidence type="ECO:0000313" key="7">
    <source>
        <dbReference type="EMBL" id="AFK87171.1"/>
    </source>
</evidence>
<dbReference type="InterPro" id="IPR003593">
    <property type="entry name" value="AAA+_ATPase"/>
</dbReference>
<evidence type="ECO:0000259" key="6">
    <source>
        <dbReference type="SMART" id="SM00382"/>
    </source>
</evidence>
<comment type="similarity">
    <text evidence="1">Belongs to the SIMIBI class G3E GTPase family. ArgK/MeaB subfamily.</text>
</comment>
<organism evidence="7 8">
    <name type="scientific">Thermoanaerobacterium saccharolyticum (strain DSM 8691 / JW/SL-YS485)</name>
    <dbReference type="NCBI Taxonomy" id="1094508"/>
    <lineage>
        <taxon>Bacteria</taxon>
        <taxon>Bacillati</taxon>
        <taxon>Bacillota</taxon>
        <taxon>Clostridia</taxon>
        <taxon>Thermoanaerobacterales</taxon>
        <taxon>Thermoanaerobacteraceae</taxon>
        <taxon>Thermoanaerobacterium</taxon>
    </lineage>
</organism>
<accession>I3VXC6</accession>
<keyword evidence="2" id="KW-0547">Nucleotide-binding</keyword>
<dbReference type="SMART" id="SM00382">
    <property type="entry name" value="AAA"/>
    <property type="match status" value="1"/>
</dbReference>
<dbReference type="KEGG" id="tsh:Tsac_2167"/>
<dbReference type="GO" id="GO:0003924">
    <property type="term" value="F:GTPase activity"/>
    <property type="evidence" value="ECO:0007669"/>
    <property type="project" value="InterPro"/>
</dbReference>
<evidence type="ECO:0000256" key="3">
    <source>
        <dbReference type="ARBA" id="ARBA00022801"/>
    </source>
</evidence>
<dbReference type="Proteomes" id="UP000006178">
    <property type="component" value="Chromosome"/>
</dbReference>
<protein>
    <submittedName>
        <fullName evidence="7">LAO/AO transport system ATPase</fullName>
    </submittedName>
</protein>
<evidence type="ECO:0000256" key="1">
    <source>
        <dbReference type="ARBA" id="ARBA00009625"/>
    </source>
</evidence>
<dbReference type="NCBIfam" id="TIGR00750">
    <property type="entry name" value="lao"/>
    <property type="match status" value="1"/>
</dbReference>
<dbReference type="SUPFAM" id="SSF52540">
    <property type="entry name" value="P-loop containing nucleoside triphosphate hydrolases"/>
    <property type="match status" value="1"/>
</dbReference>
<dbReference type="Gene3D" id="3.40.50.300">
    <property type="entry name" value="P-loop containing nucleotide triphosphate hydrolases"/>
    <property type="match status" value="1"/>
</dbReference>
<reference evidence="7 8" key="1">
    <citation type="journal article" date="2014" name="Appl. Environ. Microbiol.">
        <title>Profile of Secreted Hydrolases, Associated Proteins, and SlpA in Thermoanaerobacterium saccharolyticum during the Degradation of Hemicellulose.</title>
        <authorList>
            <person name="Currie D.H."/>
            <person name="Guss A.M."/>
            <person name="Herring C.D."/>
            <person name="Giannone R.J."/>
            <person name="Johnson C.M."/>
            <person name="Lankford P.K."/>
            <person name="Brown S.D."/>
            <person name="Hettich R.L."/>
            <person name="Lynd L.R."/>
        </authorList>
    </citation>
    <scope>NUCLEOTIDE SEQUENCE [LARGE SCALE GENOMIC DNA]</scope>
    <source>
        <strain evidence="8">DSM 8691 / JW/SL-YS485</strain>
    </source>
</reference>
<evidence type="ECO:0000256" key="5">
    <source>
        <dbReference type="ARBA" id="ARBA00023186"/>
    </source>
</evidence>
<name>I3VXC6_THESW</name>
<proteinExistence type="inferred from homology"/>
<dbReference type="PATRIC" id="fig|1094508.3.peg.2194"/>
<evidence type="ECO:0000256" key="4">
    <source>
        <dbReference type="ARBA" id="ARBA00023134"/>
    </source>
</evidence>
<dbReference type="AlphaFoldDB" id="I3VXC6"/>
<dbReference type="InterPro" id="IPR027417">
    <property type="entry name" value="P-loop_NTPase"/>
</dbReference>
<evidence type="ECO:0000256" key="2">
    <source>
        <dbReference type="ARBA" id="ARBA00022741"/>
    </source>
</evidence>
<dbReference type="InterPro" id="IPR005129">
    <property type="entry name" value="GTPase_ArgK"/>
</dbReference>
<feature type="domain" description="AAA+ ATPase" evidence="6">
    <location>
        <begin position="45"/>
        <end position="189"/>
    </location>
</feature>
<dbReference type="Pfam" id="PF03308">
    <property type="entry name" value="MeaB"/>
    <property type="match status" value="1"/>
</dbReference>
<dbReference type="CDD" id="cd03114">
    <property type="entry name" value="MMAA-like"/>
    <property type="match status" value="1"/>
</dbReference>
<gene>
    <name evidence="7" type="ordered locus">Tsac_2167</name>
</gene>
<dbReference type="PANTHER" id="PTHR43087:SF1">
    <property type="entry name" value="LAO_AO TRANSPORT SYSTEM ATPASE"/>
    <property type="match status" value="1"/>
</dbReference>
<dbReference type="STRING" id="1094508.Tsac_2167"/>
<dbReference type="GO" id="GO:0005525">
    <property type="term" value="F:GTP binding"/>
    <property type="evidence" value="ECO:0007669"/>
    <property type="project" value="UniProtKB-KW"/>
</dbReference>
<dbReference type="eggNOG" id="COG1703">
    <property type="taxonomic scope" value="Bacteria"/>
</dbReference>
<dbReference type="EMBL" id="CP003184">
    <property type="protein sequence ID" value="AFK87171.1"/>
    <property type="molecule type" value="Genomic_DNA"/>
</dbReference>
<dbReference type="PANTHER" id="PTHR43087">
    <property type="entry name" value="LYSINE/ARGININE/ORNITHINE TRANSPORT SYSTEM KINASE"/>
    <property type="match status" value="1"/>
</dbReference>
<keyword evidence="8" id="KW-1185">Reference proteome</keyword>
<dbReference type="BioCyc" id="TSAC1094508:GLMA-2198-MONOMER"/>
<keyword evidence="4" id="KW-0342">GTP-binding</keyword>